<sequence>MRASEGSKVVCAVGDPVRESEGCVVGVGGKGRLVDGERGEELFFGDFVPLSTRDGLSAEVAGLASECEVDTAVPDGYGDVWGRRGVHPGLRDEGDVQCCGVQEVPEFNGVLVDGLSVDQDAFEVVDGAWAGGHGSCVVEDTFAGVAGVRSMGTFWVSLKAGVGASWVEGVEGGGVVAEQRGLGVLRTRGRGAGRGPGADGHRRACHGSNFRSL</sequence>
<dbReference type="AlphaFoldDB" id="A0AAV7S0S3"/>
<dbReference type="EMBL" id="JANPWB010000009">
    <property type="protein sequence ID" value="KAJ1156633.1"/>
    <property type="molecule type" value="Genomic_DNA"/>
</dbReference>
<name>A0AAV7S0S3_PLEWA</name>
<gene>
    <name evidence="2" type="ORF">NDU88_009351</name>
</gene>
<evidence type="ECO:0000313" key="3">
    <source>
        <dbReference type="Proteomes" id="UP001066276"/>
    </source>
</evidence>
<proteinExistence type="predicted"/>
<accession>A0AAV7S0S3</accession>
<organism evidence="2 3">
    <name type="scientific">Pleurodeles waltl</name>
    <name type="common">Iberian ribbed newt</name>
    <dbReference type="NCBI Taxonomy" id="8319"/>
    <lineage>
        <taxon>Eukaryota</taxon>
        <taxon>Metazoa</taxon>
        <taxon>Chordata</taxon>
        <taxon>Craniata</taxon>
        <taxon>Vertebrata</taxon>
        <taxon>Euteleostomi</taxon>
        <taxon>Amphibia</taxon>
        <taxon>Batrachia</taxon>
        <taxon>Caudata</taxon>
        <taxon>Salamandroidea</taxon>
        <taxon>Salamandridae</taxon>
        <taxon>Pleurodelinae</taxon>
        <taxon>Pleurodeles</taxon>
    </lineage>
</organism>
<feature type="region of interest" description="Disordered" evidence="1">
    <location>
        <begin position="187"/>
        <end position="213"/>
    </location>
</feature>
<keyword evidence="3" id="KW-1185">Reference proteome</keyword>
<dbReference type="Proteomes" id="UP001066276">
    <property type="component" value="Chromosome 5"/>
</dbReference>
<comment type="caution">
    <text evidence="2">The sequence shown here is derived from an EMBL/GenBank/DDBJ whole genome shotgun (WGS) entry which is preliminary data.</text>
</comment>
<reference evidence="2" key="1">
    <citation type="journal article" date="2022" name="bioRxiv">
        <title>Sequencing and chromosome-scale assembly of the giantPleurodeles waltlgenome.</title>
        <authorList>
            <person name="Brown T."/>
            <person name="Elewa A."/>
            <person name="Iarovenko S."/>
            <person name="Subramanian E."/>
            <person name="Araus A.J."/>
            <person name="Petzold A."/>
            <person name="Susuki M."/>
            <person name="Suzuki K.-i.T."/>
            <person name="Hayashi T."/>
            <person name="Toyoda A."/>
            <person name="Oliveira C."/>
            <person name="Osipova E."/>
            <person name="Leigh N.D."/>
            <person name="Simon A."/>
            <person name="Yun M.H."/>
        </authorList>
    </citation>
    <scope>NUCLEOTIDE SEQUENCE</scope>
    <source>
        <strain evidence="2">20211129_DDA</strain>
        <tissue evidence="2">Liver</tissue>
    </source>
</reference>
<evidence type="ECO:0000313" key="2">
    <source>
        <dbReference type="EMBL" id="KAJ1156633.1"/>
    </source>
</evidence>
<protein>
    <submittedName>
        <fullName evidence="2">Uncharacterized protein</fullName>
    </submittedName>
</protein>
<evidence type="ECO:0000256" key="1">
    <source>
        <dbReference type="SAM" id="MobiDB-lite"/>
    </source>
</evidence>